<comment type="cofactor">
    <cofactor evidence="6">
        <name>Fe(2+)</name>
        <dbReference type="ChEBI" id="CHEBI:29033"/>
    </cofactor>
    <text evidence="6">Binds 1 Fe(2+) ion per subunit.</text>
</comment>
<feature type="binding site" evidence="5">
    <location>
        <position position="124"/>
    </location>
    <ligand>
        <name>substrate</name>
    </ligand>
</feature>
<dbReference type="GO" id="GO:0035516">
    <property type="term" value="F:broad specificity oxidative DNA demethylase activity"/>
    <property type="evidence" value="ECO:0007669"/>
    <property type="project" value="TreeGrafter"/>
</dbReference>
<gene>
    <name evidence="8" type="ORF">GCM10011498_19520</name>
</gene>
<feature type="binding site" evidence="5">
    <location>
        <position position="150"/>
    </location>
    <ligand>
        <name>substrate</name>
    </ligand>
</feature>
<dbReference type="GO" id="GO:0035515">
    <property type="term" value="F:oxidative RNA demethylase activity"/>
    <property type="evidence" value="ECO:0007669"/>
    <property type="project" value="TreeGrafter"/>
</dbReference>
<evidence type="ECO:0000313" key="8">
    <source>
        <dbReference type="EMBL" id="GGA18854.1"/>
    </source>
</evidence>
<evidence type="ECO:0000256" key="2">
    <source>
        <dbReference type="ARBA" id="ARBA00022964"/>
    </source>
</evidence>
<feature type="binding site" evidence="5">
    <location>
        <begin position="194"/>
        <end position="200"/>
    </location>
    <ligand>
        <name>2-oxoglutarate</name>
        <dbReference type="ChEBI" id="CHEBI:16810"/>
    </ligand>
</feature>
<dbReference type="Pfam" id="PF13532">
    <property type="entry name" value="2OG-FeII_Oxy_2"/>
    <property type="match status" value="1"/>
</dbReference>
<feature type="binding site" evidence="6">
    <location>
        <position position="122"/>
    </location>
    <ligand>
        <name>Fe cation</name>
        <dbReference type="ChEBI" id="CHEBI:24875"/>
        <note>catalytic</note>
    </ligand>
</feature>
<evidence type="ECO:0000256" key="1">
    <source>
        <dbReference type="ARBA" id="ARBA00022723"/>
    </source>
</evidence>
<feature type="domain" description="Fe2OG dioxygenase" evidence="7">
    <location>
        <begin position="102"/>
        <end position="203"/>
    </location>
</feature>
<dbReference type="InterPro" id="IPR027450">
    <property type="entry name" value="AlkB-like"/>
</dbReference>
<accession>A0A916QXH4</accession>
<dbReference type="InterPro" id="IPR004574">
    <property type="entry name" value="Alkb"/>
</dbReference>
<dbReference type="InterPro" id="IPR005123">
    <property type="entry name" value="Oxoglu/Fe-dep_dioxygenase_dom"/>
</dbReference>
<protein>
    <submittedName>
        <fullName evidence="8">Alkylated DNA repair dioxygenase</fullName>
    </submittedName>
</protein>
<organism evidence="8 9">
    <name type="scientific">Neptunicoccus cionae</name>
    <dbReference type="NCBI Taxonomy" id="2035344"/>
    <lineage>
        <taxon>Bacteria</taxon>
        <taxon>Pseudomonadati</taxon>
        <taxon>Pseudomonadota</taxon>
        <taxon>Alphaproteobacteria</taxon>
        <taxon>Rhodobacterales</taxon>
        <taxon>Paracoccaceae</taxon>
        <taxon>Neptunicoccus</taxon>
    </lineage>
</organism>
<dbReference type="InterPro" id="IPR037151">
    <property type="entry name" value="AlkB-like_sf"/>
</dbReference>
<evidence type="ECO:0000259" key="7">
    <source>
        <dbReference type="PROSITE" id="PS51471"/>
    </source>
</evidence>
<evidence type="ECO:0000313" key="9">
    <source>
        <dbReference type="Proteomes" id="UP000628017"/>
    </source>
</evidence>
<dbReference type="AlphaFoldDB" id="A0A916QXH4"/>
<evidence type="ECO:0000256" key="5">
    <source>
        <dbReference type="PIRSR" id="PIRSR604574-1"/>
    </source>
</evidence>
<dbReference type="SUPFAM" id="SSF51197">
    <property type="entry name" value="Clavaminate synthase-like"/>
    <property type="match status" value="1"/>
</dbReference>
<evidence type="ECO:0000256" key="4">
    <source>
        <dbReference type="ARBA" id="ARBA00023004"/>
    </source>
</evidence>
<comment type="caution">
    <text evidence="8">The sequence shown here is derived from an EMBL/GenBank/DDBJ whole genome shotgun (WGS) entry which is preliminary data.</text>
</comment>
<dbReference type="RefSeq" id="WP_188674006.1">
    <property type="nucleotide sequence ID" value="NZ_BMKA01000002.1"/>
</dbReference>
<dbReference type="Gene3D" id="2.60.120.590">
    <property type="entry name" value="Alpha-ketoglutarate-dependent dioxygenase AlkB-like"/>
    <property type="match status" value="1"/>
</dbReference>
<feature type="binding site" evidence="6">
    <location>
        <position position="120"/>
    </location>
    <ligand>
        <name>Fe cation</name>
        <dbReference type="ChEBI" id="CHEBI:24875"/>
        <note>catalytic</note>
    </ligand>
</feature>
<feature type="binding site" evidence="5">
    <location>
        <begin position="70"/>
        <end position="72"/>
    </location>
    <ligand>
        <name>substrate</name>
    </ligand>
</feature>
<dbReference type="EMBL" id="BMKA01000002">
    <property type="protein sequence ID" value="GGA18854.1"/>
    <property type="molecule type" value="Genomic_DNA"/>
</dbReference>
<dbReference type="PANTHER" id="PTHR16557:SF2">
    <property type="entry name" value="NUCLEIC ACID DIOXYGENASE ALKBH1"/>
    <property type="match status" value="1"/>
</dbReference>
<feature type="binding site" evidence="5">
    <location>
        <position position="63"/>
    </location>
    <ligand>
        <name>substrate</name>
    </ligand>
</feature>
<dbReference type="GO" id="GO:0035513">
    <property type="term" value="P:oxidative RNA demethylation"/>
    <property type="evidence" value="ECO:0007669"/>
    <property type="project" value="TreeGrafter"/>
</dbReference>
<name>A0A916QXH4_9RHOB</name>
<proteinExistence type="predicted"/>
<evidence type="ECO:0000256" key="3">
    <source>
        <dbReference type="ARBA" id="ARBA00023002"/>
    </source>
</evidence>
<feature type="binding site" evidence="5">
    <location>
        <begin position="109"/>
        <end position="111"/>
    </location>
    <ligand>
        <name>2-oxoglutarate</name>
        <dbReference type="ChEBI" id="CHEBI:16810"/>
    </ligand>
</feature>
<keyword evidence="4 6" id="KW-0408">Iron</keyword>
<feature type="binding site" evidence="6">
    <location>
        <position position="176"/>
    </location>
    <ligand>
        <name>Fe cation</name>
        <dbReference type="ChEBI" id="CHEBI:24875"/>
        <note>catalytic</note>
    </ligand>
</feature>
<sequence length="203" mass="22574">MKLVKPLNLRGFEIYKSLLPPPDQQAILDDIRAVTAQAPMFSPLTAWGKPMSVRMSSAGKYGWYSDRKGYRYEPAHPNGTPWPAIPQSVLDVWHAVSGTTRQPDCCLINHYTEKARMGLHQDKDEQDFDFPVVSISLGDEGLFRIGGLERKGKTESIWLSSGDVCVMGGAARLAYHGIDRIRFGSSGLLKNNGRINLTLRVVD</sequence>
<keyword evidence="9" id="KW-1185">Reference proteome</keyword>
<dbReference type="GO" id="GO:0008198">
    <property type="term" value="F:ferrous iron binding"/>
    <property type="evidence" value="ECO:0007669"/>
    <property type="project" value="TreeGrafter"/>
</dbReference>
<dbReference type="GO" id="GO:0005737">
    <property type="term" value="C:cytoplasm"/>
    <property type="evidence" value="ECO:0007669"/>
    <property type="project" value="TreeGrafter"/>
</dbReference>
<reference evidence="8" key="2">
    <citation type="submission" date="2020-09" db="EMBL/GenBank/DDBJ databases">
        <authorList>
            <person name="Sun Q."/>
            <person name="Zhou Y."/>
        </authorList>
    </citation>
    <scope>NUCLEOTIDE SEQUENCE</scope>
    <source>
        <strain evidence="8">CGMCC 1.15880</strain>
    </source>
</reference>
<dbReference type="PANTHER" id="PTHR16557">
    <property type="entry name" value="ALKYLATED DNA REPAIR PROTEIN ALKB-RELATED"/>
    <property type="match status" value="1"/>
</dbReference>
<dbReference type="Proteomes" id="UP000628017">
    <property type="component" value="Unassembled WGS sequence"/>
</dbReference>
<keyword evidence="2 8" id="KW-0223">Dioxygenase</keyword>
<keyword evidence="3" id="KW-0560">Oxidoreductase</keyword>
<keyword evidence="1 6" id="KW-0479">Metal-binding</keyword>
<reference evidence="8" key="1">
    <citation type="journal article" date="2014" name="Int. J. Syst. Evol. Microbiol.">
        <title>Complete genome sequence of Corynebacterium casei LMG S-19264T (=DSM 44701T), isolated from a smear-ripened cheese.</title>
        <authorList>
            <consortium name="US DOE Joint Genome Institute (JGI-PGF)"/>
            <person name="Walter F."/>
            <person name="Albersmeier A."/>
            <person name="Kalinowski J."/>
            <person name="Ruckert C."/>
        </authorList>
    </citation>
    <scope>NUCLEOTIDE SEQUENCE</scope>
    <source>
        <strain evidence="8">CGMCC 1.15880</strain>
    </source>
</reference>
<dbReference type="PROSITE" id="PS51471">
    <property type="entry name" value="FE2OG_OXY"/>
    <property type="match status" value="1"/>
</dbReference>
<evidence type="ECO:0000256" key="6">
    <source>
        <dbReference type="PIRSR" id="PIRSR604574-2"/>
    </source>
</evidence>